<comment type="caution">
    <text evidence="2">The sequence shown here is derived from an EMBL/GenBank/DDBJ whole genome shotgun (WGS) entry which is preliminary data.</text>
</comment>
<dbReference type="SUPFAM" id="SSF56672">
    <property type="entry name" value="DNA/RNA polymerases"/>
    <property type="match status" value="1"/>
</dbReference>
<dbReference type="CDD" id="cd01650">
    <property type="entry name" value="RT_nLTR_like"/>
    <property type="match status" value="1"/>
</dbReference>
<dbReference type="EMBL" id="LXQA010006695">
    <property type="protein sequence ID" value="MCH84356.1"/>
    <property type="molecule type" value="Genomic_DNA"/>
</dbReference>
<dbReference type="Pfam" id="PF00078">
    <property type="entry name" value="RVT_1"/>
    <property type="match status" value="1"/>
</dbReference>
<dbReference type="AlphaFoldDB" id="A0A392MA90"/>
<dbReference type="InterPro" id="IPR043502">
    <property type="entry name" value="DNA/RNA_pol_sf"/>
</dbReference>
<evidence type="ECO:0000259" key="1">
    <source>
        <dbReference type="PROSITE" id="PS50878"/>
    </source>
</evidence>
<organism evidence="2 3">
    <name type="scientific">Trifolium medium</name>
    <dbReference type="NCBI Taxonomy" id="97028"/>
    <lineage>
        <taxon>Eukaryota</taxon>
        <taxon>Viridiplantae</taxon>
        <taxon>Streptophyta</taxon>
        <taxon>Embryophyta</taxon>
        <taxon>Tracheophyta</taxon>
        <taxon>Spermatophyta</taxon>
        <taxon>Magnoliopsida</taxon>
        <taxon>eudicotyledons</taxon>
        <taxon>Gunneridae</taxon>
        <taxon>Pentapetalae</taxon>
        <taxon>rosids</taxon>
        <taxon>fabids</taxon>
        <taxon>Fabales</taxon>
        <taxon>Fabaceae</taxon>
        <taxon>Papilionoideae</taxon>
        <taxon>50 kb inversion clade</taxon>
        <taxon>NPAAA clade</taxon>
        <taxon>Hologalegina</taxon>
        <taxon>IRL clade</taxon>
        <taxon>Trifolieae</taxon>
        <taxon>Trifolium</taxon>
    </lineage>
</organism>
<dbReference type="PANTHER" id="PTHR33116">
    <property type="entry name" value="REVERSE TRANSCRIPTASE ZINC-BINDING DOMAIN-CONTAINING PROTEIN-RELATED-RELATED"/>
    <property type="match status" value="1"/>
</dbReference>
<feature type="domain" description="Reverse transcriptase" evidence="1">
    <location>
        <begin position="34"/>
        <end position="304"/>
    </location>
</feature>
<name>A0A392MA90_9FABA</name>
<dbReference type="PROSITE" id="PS50878">
    <property type="entry name" value="RT_POL"/>
    <property type="match status" value="1"/>
</dbReference>
<keyword evidence="3" id="KW-1185">Reference proteome</keyword>
<dbReference type="InterPro" id="IPR000477">
    <property type="entry name" value="RT_dom"/>
</dbReference>
<dbReference type="PANTHER" id="PTHR33116:SF86">
    <property type="entry name" value="REVERSE TRANSCRIPTASE DOMAIN-CONTAINING PROTEIN"/>
    <property type="match status" value="1"/>
</dbReference>
<protein>
    <submittedName>
        <fullName evidence="2">Replication protein A 70 kDa dna-binding subunit</fullName>
    </submittedName>
</protein>
<accession>A0A392MA90</accession>
<evidence type="ECO:0000313" key="2">
    <source>
        <dbReference type="EMBL" id="MCH84356.1"/>
    </source>
</evidence>
<sequence length="483" mass="54717">MHPDKAPGPDGFNPAFYQHFWELCGNDIFEAATEWLERGYFPSSLNETNICLIPKCDNPVSMKDMRPISLCNVLYKMVSKLLANRLKECLDKCVSEEQSAFVEGRSILDNALIAIEVIHALKRRTRGRKGELALKIDISKAYDKVDWGFMCGMLERLGFANKWIHWMMLCVSSVNYSVLVNFEKIGPVYPGRGLRQGDPLSPYLFILVTEGLTALIKKSVSRGDLHGVKICRGAPMVSHLLFADYCFLFCRANLAETNHMMQILTTYEEASGQEINLTKSEVFFSRNLSIAAQEDLSRIMGVRHVLGTGNYLGLPSMIGRKKRDIFAYVKDRVWKRINSWRGRALSKAGKEVMIKSVLQAIPSYVMSVYLLPESTIKEIERMMNSFWWGGGTNNKGIRWLAWDRMAYPKALGGMGFKDLHTFNLAMIAKQGWNIMTKPHTLVAKLFKARWIVGNGSSIKAMSEPWLRGKEGAWISSPQGSWKV</sequence>
<dbReference type="Proteomes" id="UP000265520">
    <property type="component" value="Unassembled WGS sequence"/>
</dbReference>
<gene>
    <name evidence="2" type="ORF">A2U01_0005188</name>
</gene>
<reference evidence="2 3" key="1">
    <citation type="journal article" date="2018" name="Front. Plant Sci.">
        <title>Red Clover (Trifolium pratense) and Zigzag Clover (T. medium) - A Picture of Genomic Similarities and Differences.</title>
        <authorList>
            <person name="Dluhosova J."/>
            <person name="Istvanek J."/>
            <person name="Nedelnik J."/>
            <person name="Repkova J."/>
        </authorList>
    </citation>
    <scope>NUCLEOTIDE SEQUENCE [LARGE SCALE GENOMIC DNA]</scope>
    <source>
        <strain evidence="3">cv. 10/8</strain>
        <tissue evidence="2">Leaf</tissue>
    </source>
</reference>
<evidence type="ECO:0000313" key="3">
    <source>
        <dbReference type="Proteomes" id="UP000265520"/>
    </source>
</evidence>
<proteinExistence type="predicted"/>
<dbReference type="GO" id="GO:0003677">
    <property type="term" value="F:DNA binding"/>
    <property type="evidence" value="ECO:0007669"/>
    <property type="project" value="UniProtKB-KW"/>
</dbReference>
<keyword evidence="2" id="KW-0238">DNA-binding</keyword>